<keyword evidence="3 4" id="KW-0067">ATP-binding</keyword>
<dbReference type="InterPro" id="IPR002698">
    <property type="entry name" value="FTHF_cligase"/>
</dbReference>
<dbReference type="Pfam" id="PF01812">
    <property type="entry name" value="5-FTHF_cyc-lig"/>
    <property type="match status" value="1"/>
</dbReference>
<dbReference type="NCBIfam" id="TIGR02727">
    <property type="entry name" value="MTHFS_bact"/>
    <property type="match status" value="1"/>
</dbReference>
<dbReference type="Proteomes" id="UP000269883">
    <property type="component" value="Chromosome"/>
</dbReference>
<dbReference type="InterPro" id="IPR037171">
    <property type="entry name" value="NagB/RpiA_transferase-like"/>
</dbReference>
<dbReference type="AlphaFoldDB" id="A0A2Z6AVQ5"/>
<evidence type="ECO:0000256" key="1">
    <source>
        <dbReference type="ARBA" id="ARBA00010638"/>
    </source>
</evidence>
<comment type="catalytic activity">
    <reaction evidence="5">
        <text>(6S)-5-formyl-5,6,7,8-tetrahydrofolate + ATP = (6R)-5,10-methenyltetrahydrofolate + ADP + phosphate</text>
        <dbReference type="Rhea" id="RHEA:10488"/>
        <dbReference type="ChEBI" id="CHEBI:30616"/>
        <dbReference type="ChEBI" id="CHEBI:43474"/>
        <dbReference type="ChEBI" id="CHEBI:57455"/>
        <dbReference type="ChEBI" id="CHEBI:57457"/>
        <dbReference type="ChEBI" id="CHEBI:456216"/>
        <dbReference type="EC" id="6.3.3.2"/>
    </reaction>
</comment>
<keyword evidence="6" id="KW-0436">Ligase</keyword>
<evidence type="ECO:0000256" key="2">
    <source>
        <dbReference type="ARBA" id="ARBA00022741"/>
    </source>
</evidence>
<dbReference type="PANTHER" id="PTHR23407">
    <property type="entry name" value="ATPASE INHIBITOR/5-FORMYLTETRAHYDROFOLATE CYCLO-LIGASE"/>
    <property type="match status" value="1"/>
</dbReference>
<evidence type="ECO:0000256" key="5">
    <source>
        <dbReference type="RuleBase" id="RU361279"/>
    </source>
</evidence>
<dbReference type="Gene3D" id="3.40.50.10420">
    <property type="entry name" value="NagB/RpiA/CoA transferase-like"/>
    <property type="match status" value="1"/>
</dbReference>
<dbReference type="GO" id="GO:0009396">
    <property type="term" value="P:folic acid-containing compound biosynthetic process"/>
    <property type="evidence" value="ECO:0007669"/>
    <property type="project" value="TreeGrafter"/>
</dbReference>
<protein>
    <recommendedName>
        <fullName evidence="5">5-formyltetrahydrofolate cyclo-ligase</fullName>
        <ecNumber evidence="5">6.3.3.2</ecNumber>
    </recommendedName>
</protein>
<sequence>MTQNTDSKNQLRKSLIQQRAEQPEALRQKLSTAILERLRETPAWTTAREILTYMPIRGEVDVSPLLDELWLHGIRVLLPRCRPQEPGLMDIACATCMEDLRPGLYGIPEPAPENCAALLDVNPDLILIPGVGFDRQGFRLGFGAGFYDRFLSAKQAPNAVLIGLAYGFQVQQNLPHDTWDVPVHAIITENETIWI</sequence>
<dbReference type="PANTHER" id="PTHR23407:SF1">
    <property type="entry name" value="5-FORMYLTETRAHYDROFOLATE CYCLO-LIGASE"/>
    <property type="match status" value="1"/>
</dbReference>
<dbReference type="EC" id="6.3.3.2" evidence="5"/>
<feature type="binding site" evidence="4">
    <location>
        <begin position="139"/>
        <end position="147"/>
    </location>
    <ligand>
        <name>ATP</name>
        <dbReference type="ChEBI" id="CHEBI:30616"/>
    </ligand>
</feature>
<accession>A0A2Z6AVQ5</accession>
<dbReference type="KEGG" id="dfl:DFE_0585"/>
<dbReference type="GO" id="GO:0035999">
    <property type="term" value="P:tetrahydrofolate interconversion"/>
    <property type="evidence" value="ECO:0007669"/>
    <property type="project" value="TreeGrafter"/>
</dbReference>
<dbReference type="GO" id="GO:0046872">
    <property type="term" value="F:metal ion binding"/>
    <property type="evidence" value="ECO:0007669"/>
    <property type="project" value="UniProtKB-KW"/>
</dbReference>
<proteinExistence type="inferred from homology"/>
<organism evidence="6 7">
    <name type="scientific">Desulfovibrio ferrophilus</name>
    <dbReference type="NCBI Taxonomy" id="241368"/>
    <lineage>
        <taxon>Bacteria</taxon>
        <taxon>Pseudomonadati</taxon>
        <taxon>Thermodesulfobacteriota</taxon>
        <taxon>Desulfovibrionia</taxon>
        <taxon>Desulfovibrionales</taxon>
        <taxon>Desulfovibrionaceae</taxon>
        <taxon>Desulfovibrio</taxon>
    </lineage>
</organism>
<comment type="similarity">
    <text evidence="1 5">Belongs to the 5-formyltetrahydrofolate cyclo-ligase family.</text>
</comment>
<keyword evidence="5" id="KW-0460">Magnesium</keyword>
<dbReference type="EMBL" id="AP017378">
    <property type="protein sequence ID" value="BBD07311.1"/>
    <property type="molecule type" value="Genomic_DNA"/>
</dbReference>
<comment type="cofactor">
    <cofactor evidence="5">
        <name>Mg(2+)</name>
        <dbReference type="ChEBI" id="CHEBI:18420"/>
    </cofactor>
</comment>
<dbReference type="InterPro" id="IPR024185">
    <property type="entry name" value="FTHF_cligase-like_sf"/>
</dbReference>
<evidence type="ECO:0000256" key="3">
    <source>
        <dbReference type="ARBA" id="ARBA00022840"/>
    </source>
</evidence>
<gene>
    <name evidence="6" type="ORF">DFE_0585</name>
</gene>
<feature type="binding site" evidence="4">
    <location>
        <begin position="8"/>
        <end position="12"/>
    </location>
    <ligand>
        <name>ATP</name>
        <dbReference type="ChEBI" id="CHEBI:30616"/>
    </ligand>
</feature>
<dbReference type="GO" id="GO:0005524">
    <property type="term" value="F:ATP binding"/>
    <property type="evidence" value="ECO:0007669"/>
    <property type="project" value="UniProtKB-KW"/>
</dbReference>
<dbReference type="PIRSF" id="PIRSF006806">
    <property type="entry name" value="FTHF_cligase"/>
    <property type="match status" value="1"/>
</dbReference>
<evidence type="ECO:0000313" key="7">
    <source>
        <dbReference type="Proteomes" id="UP000269883"/>
    </source>
</evidence>
<keyword evidence="5" id="KW-0479">Metal-binding</keyword>
<dbReference type="RefSeq" id="WP_172961613.1">
    <property type="nucleotide sequence ID" value="NZ_AP017378.1"/>
</dbReference>
<dbReference type="GO" id="GO:0030272">
    <property type="term" value="F:5-formyltetrahydrofolate cyclo-ligase activity"/>
    <property type="evidence" value="ECO:0007669"/>
    <property type="project" value="UniProtKB-EC"/>
</dbReference>
<keyword evidence="7" id="KW-1185">Reference proteome</keyword>
<name>A0A2Z6AVQ5_9BACT</name>
<evidence type="ECO:0000313" key="6">
    <source>
        <dbReference type="EMBL" id="BBD07311.1"/>
    </source>
</evidence>
<evidence type="ECO:0000256" key="4">
    <source>
        <dbReference type="PIRSR" id="PIRSR006806-1"/>
    </source>
</evidence>
<dbReference type="SUPFAM" id="SSF100950">
    <property type="entry name" value="NagB/RpiA/CoA transferase-like"/>
    <property type="match status" value="1"/>
</dbReference>
<reference evidence="6 7" key="1">
    <citation type="journal article" date="2018" name="Sci. Adv.">
        <title>Multi-heme cytochromes provide a pathway for survival in energy-limited environments.</title>
        <authorList>
            <person name="Deng X."/>
            <person name="Dohmae N."/>
            <person name="Nealson K.H."/>
            <person name="Hashimoto K."/>
            <person name="Okamoto A."/>
        </authorList>
    </citation>
    <scope>NUCLEOTIDE SEQUENCE [LARGE SCALE GENOMIC DNA]</scope>
    <source>
        <strain evidence="6 7">IS5</strain>
    </source>
</reference>
<keyword evidence="2 4" id="KW-0547">Nucleotide-binding</keyword>
<feature type="binding site" evidence="4">
    <location>
        <position position="54"/>
    </location>
    <ligand>
        <name>substrate</name>
    </ligand>
</feature>
<feature type="binding site" evidence="4">
    <location>
        <position position="59"/>
    </location>
    <ligand>
        <name>substrate</name>
    </ligand>
</feature>